<dbReference type="Pfam" id="PF05761">
    <property type="entry name" value="5_nucleotid"/>
    <property type="match status" value="1"/>
</dbReference>
<reference evidence="9" key="1">
    <citation type="submission" date="2015-02" db="EMBL/GenBank/DDBJ databases">
        <title>Genome sequencing for Strongylocentrotus purpuratus.</title>
        <authorList>
            <person name="Murali S."/>
            <person name="Liu Y."/>
            <person name="Vee V."/>
            <person name="English A."/>
            <person name="Wang M."/>
            <person name="Skinner E."/>
            <person name="Han Y."/>
            <person name="Muzny D.M."/>
            <person name="Worley K.C."/>
            <person name="Gibbs R.A."/>
        </authorList>
    </citation>
    <scope>NUCLEOTIDE SEQUENCE</scope>
</reference>
<evidence type="ECO:0000256" key="3">
    <source>
        <dbReference type="ARBA" id="ARBA00022801"/>
    </source>
</evidence>
<dbReference type="AlphaFoldDB" id="A0A7M7NTG2"/>
<dbReference type="GO" id="GO:0046037">
    <property type="term" value="P:GMP metabolic process"/>
    <property type="evidence" value="ECO:0007669"/>
    <property type="project" value="UniProtKB-ARBA"/>
</dbReference>
<evidence type="ECO:0000256" key="2">
    <source>
        <dbReference type="ARBA" id="ARBA00022723"/>
    </source>
</evidence>
<dbReference type="PANTHER" id="PTHR12103:SF15">
    <property type="entry name" value="CYTOSOLIC PURINE 5'-NUCLEOTIDASE"/>
    <property type="match status" value="1"/>
</dbReference>
<dbReference type="PANTHER" id="PTHR12103">
    <property type="entry name" value="5'-NUCLEOTIDASE DOMAIN-CONTAINING"/>
    <property type="match status" value="1"/>
</dbReference>
<dbReference type="InterPro" id="IPR016695">
    <property type="entry name" value="Pur_nucleotidase"/>
</dbReference>
<dbReference type="CTD" id="22978"/>
<feature type="active site" description="Nucleophile" evidence="5">
    <location>
        <position position="88"/>
    </location>
</feature>
<dbReference type="Proteomes" id="UP000007110">
    <property type="component" value="Unassembled WGS sequence"/>
</dbReference>
<evidence type="ECO:0000256" key="5">
    <source>
        <dbReference type="PIRSR" id="PIRSR017434-1"/>
    </source>
</evidence>
<evidence type="ECO:0000313" key="9">
    <source>
        <dbReference type="Proteomes" id="UP000007110"/>
    </source>
</evidence>
<organism evidence="8 9">
    <name type="scientific">Strongylocentrotus purpuratus</name>
    <name type="common">Purple sea urchin</name>
    <dbReference type="NCBI Taxonomy" id="7668"/>
    <lineage>
        <taxon>Eukaryota</taxon>
        <taxon>Metazoa</taxon>
        <taxon>Echinodermata</taxon>
        <taxon>Eleutherozoa</taxon>
        <taxon>Echinozoa</taxon>
        <taxon>Echinoidea</taxon>
        <taxon>Euechinoidea</taxon>
        <taxon>Echinacea</taxon>
        <taxon>Camarodonta</taxon>
        <taxon>Echinidea</taxon>
        <taxon>Strongylocentrotidae</taxon>
        <taxon>Strongylocentrotus</taxon>
    </lineage>
</organism>
<dbReference type="GO" id="GO:0008253">
    <property type="term" value="F:5'-nucleotidase activity"/>
    <property type="evidence" value="ECO:0000318"/>
    <property type="project" value="GO_Central"/>
</dbReference>
<dbReference type="EnsemblMetazoa" id="XM_030985312">
    <property type="protein sequence ID" value="XP_030841172"/>
    <property type="gene ID" value="LOC593129"/>
</dbReference>
<feature type="region of interest" description="Disordered" evidence="7">
    <location>
        <begin position="541"/>
        <end position="588"/>
    </location>
</feature>
<dbReference type="InterPro" id="IPR036412">
    <property type="entry name" value="HAD-like_sf"/>
</dbReference>
<dbReference type="InterPro" id="IPR008380">
    <property type="entry name" value="HAD-SF_hydro_IG_5-nucl"/>
</dbReference>
<reference evidence="8" key="2">
    <citation type="submission" date="2021-01" db="UniProtKB">
        <authorList>
            <consortium name="EnsemblMetazoa"/>
        </authorList>
    </citation>
    <scope>IDENTIFICATION</scope>
</reference>
<sequence>MSEKGQGIPEIREYLCDQSNSMPGEDQHGMMNYSGAPSTDSGINHEGGDGVDYLSSPANVKKYRREAHKRVFVNRSLSMEKIKFFGFDMDYTLAMYKSPQYEQLGFELIVKRMVAIGYPQDLYNFEYDPCFPIRGLVFDKVYGNLLKIDTYGNILVCVHGFKFLTSAEIAEQYPNKFIALRTEQDRLYVLNTLFNLPETYLIACLVNYFSTQPDFVDGDKGVRKGDLFMSWESIFSDVRNTVDWVHLKGSLKDKTVENPEEYIIKDPRLPMLLQRMRDHGKKVFLVTNSGYNYTKKVMKYLFDFPHGPAPGTPHKKWYQYFDITIVDAKKPSFFANGTILRQVDLDTGSLKIGSHVGVAQQGKVYSGGSCDVICEMLHARGNDVLYIGDHIFGDILKSKKERGWRTFLVVPEVAQELSVWTEKRTLFERLEELDVALAEQYKNLDSATERIPDISKVRKAMQTITHEMDMCHGKLGSLFRSGSRQTFFASQVLRYADLYSSSFLNLLHYPFSYLFRAPHQLMPHEATVDHYDHFEEEPQAMMSPALSRKRAASDVTATTSRIPNGEQKNKTFSSPKPPMITHGHDQDD</sequence>
<evidence type="ECO:0000256" key="6">
    <source>
        <dbReference type="PIRSR" id="PIRSR017434-2"/>
    </source>
</evidence>
<dbReference type="OMA" id="WDYTDAV"/>
<dbReference type="OrthoDB" id="10252832at2759"/>
<protein>
    <recommendedName>
        <fullName evidence="10">Cytosolic purine 5'-nucleotidase</fullName>
    </recommendedName>
</protein>
<dbReference type="FunFam" id="3.40.50.1000:FF:000021">
    <property type="entry name" value="NT5C2 isoform 1"/>
    <property type="match status" value="1"/>
</dbReference>
<keyword evidence="2 6" id="KW-0479">Metal-binding</keyword>
<feature type="active site" description="Proton donor" evidence="5">
    <location>
        <position position="90"/>
    </location>
</feature>
<dbReference type="SUPFAM" id="SSF56784">
    <property type="entry name" value="HAD-like"/>
    <property type="match status" value="1"/>
</dbReference>
<keyword evidence="9" id="KW-1185">Reference proteome</keyword>
<dbReference type="CDD" id="cd07522">
    <property type="entry name" value="HAD_cN-II"/>
    <property type="match status" value="1"/>
</dbReference>
<comment type="similarity">
    <text evidence="1">Belongs to the 5'(3')-deoxyribonucleotidase family.</text>
</comment>
<evidence type="ECO:0008006" key="10">
    <source>
        <dbReference type="Google" id="ProtNLM"/>
    </source>
</evidence>
<dbReference type="KEGG" id="spu:593129"/>
<evidence type="ECO:0000256" key="1">
    <source>
        <dbReference type="ARBA" id="ARBA00009589"/>
    </source>
</evidence>
<dbReference type="GeneID" id="593129"/>
<feature type="binding site" evidence="6">
    <location>
        <position position="90"/>
    </location>
    <ligand>
        <name>GMP</name>
        <dbReference type="ChEBI" id="CHEBI:58115"/>
    </ligand>
</feature>
<evidence type="ECO:0000313" key="8">
    <source>
        <dbReference type="EnsemblMetazoa" id="XP_030841172"/>
    </source>
</evidence>
<keyword evidence="4 6" id="KW-0460">Magnesium</keyword>
<feature type="binding site" evidence="6">
    <location>
        <position position="389"/>
    </location>
    <ligand>
        <name>Mg(2+)</name>
        <dbReference type="ChEBI" id="CHEBI:18420"/>
    </ligand>
</feature>
<dbReference type="Gene3D" id="3.40.50.1000">
    <property type="entry name" value="HAD superfamily/HAD-like"/>
    <property type="match status" value="2"/>
</dbReference>
<feature type="binding site" evidence="6">
    <location>
        <position position="88"/>
    </location>
    <ligand>
        <name>Mg(2+)</name>
        <dbReference type="ChEBI" id="CHEBI:18420"/>
    </ligand>
</feature>
<proteinExistence type="inferred from homology"/>
<keyword evidence="3" id="KW-0378">Hydrolase</keyword>
<dbReference type="RefSeq" id="XP_030841172.1">
    <property type="nucleotide sequence ID" value="XM_030985312.1"/>
</dbReference>
<comment type="cofactor">
    <cofactor evidence="6">
        <name>Mg(2+)</name>
        <dbReference type="ChEBI" id="CHEBI:18420"/>
    </cofactor>
    <text evidence="6">Binds 1 Mg(2+) ion per subunit.</text>
</comment>
<dbReference type="InParanoid" id="A0A7M7NTG2"/>
<evidence type="ECO:0000256" key="4">
    <source>
        <dbReference type="ARBA" id="ARBA00022842"/>
    </source>
</evidence>
<accession>A0A7M7NTG2</accession>
<dbReference type="PIRSF" id="PIRSF017434">
    <property type="entry name" value="Purine_5'-nucleotidase"/>
    <property type="match status" value="1"/>
</dbReference>
<dbReference type="GO" id="GO:0046872">
    <property type="term" value="F:metal ion binding"/>
    <property type="evidence" value="ECO:0007669"/>
    <property type="project" value="UniProtKB-KW"/>
</dbReference>
<evidence type="ECO:0000256" key="7">
    <source>
        <dbReference type="SAM" id="MobiDB-lite"/>
    </source>
</evidence>
<dbReference type="InterPro" id="IPR023214">
    <property type="entry name" value="HAD_sf"/>
</dbReference>
<name>A0A7M7NTG2_STRPU</name>
<dbReference type="NCBIfam" id="TIGR02244">
    <property type="entry name" value="HAD-IG-Ncltidse"/>
    <property type="match status" value="1"/>
</dbReference>